<evidence type="ECO:0008006" key="8">
    <source>
        <dbReference type="Google" id="ProtNLM"/>
    </source>
</evidence>
<feature type="compositionally biased region" description="Acidic residues" evidence="3">
    <location>
        <begin position="542"/>
        <end position="551"/>
    </location>
</feature>
<feature type="compositionally biased region" description="Low complexity" evidence="3">
    <location>
        <begin position="1675"/>
        <end position="1685"/>
    </location>
</feature>
<evidence type="ECO:0000256" key="1">
    <source>
        <dbReference type="ARBA" id="ARBA00022658"/>
    </source>
</evidence>
<sequence length="1789" mass="196740">MGDRHSTLSRTHQSQSEPLSSVRRPESTAWVLPPIPSFEELGLRFDRSRTSSMNMIVHGDGKKLDAQQQLQQQEYIQDIHRGVTNALLQDESSTNRAFAEGESGCPWNGNDTHDDNNILVMPDMIPDNHPSIFDDILSDDNEAYIIWSTPSSSGKKQPLPPPPPLSTSLAGPSSSRGQTSVSALPETVNKHPAGSDASTTSATHHLHHHQPSSSLDNKGTTSAGQDRSSTKRWSTIEPLTTRIKENNRSTDTLHSFGPAKPVKQEGNMTGSNLRPTKPSTTTTPATTSTTATEQQQKNRVIMAATVEKLVEKLTSEIDYTFLTDFFLIYRLFITPMALLKLIIVRFHWALVDDSPQRQIVRIRTFVTLRHWLLNYFEFDFMRSKDLRQTLGLYLRSLTKHPRVTNSMREQRIVKELRRYVQSLKTIHYRKLAQQKLEKQSRKQQVERRRRLQARRSSLGRRGSFSNRPVSGIVLHGGQGQSSSNRASVVIGTPTNRLSGESEALTEVLTVEFRSSEQSDNFDDLDEDDLDDDEEFYNHGNEDDGGFYDDHDEEHNNGLYSGSGDSTDDEDDDEDDDGFESLSENSFYDSEYNSEYSDSVEEEEGEDYPAEDGNPEQSQQHQSVVESVVGKKDEEVEGLAVSTALEDDLQSECHLPSPAFSPRAGKKYQGGSGSFNSRLAPSAGSSAASRARARGIRPGLPDFQAGYNAASNITNSKAAAPSPLHQTSALGAGSRRGSRAKPHSRPLSTFQPLLSPPLSAPPLSPRGSLRSVEPYMNPPPRSVASIEKKKPWAKYMSATVGRLSKMRRVFTSNSNKNEGRSEEGGSNSGTRSNVSGLGRSTRSERYWQGNMSDPEGEKVSYLLACPGMNIIFSSAEDRQGAFGRGGGAGTKRGGRGGGGGLGGRGLAKEDGRSGWSSEGDYSQYELTRQRNQEMLSNDGREDEITVRRNTANESQHHHHYRHHHLRQHSTATPEQVSTPVTERTHFDIDIQQIESFDQQEDRTSVCSECEREQYFSNSSEMQRPISVTVDTPEPDEEYQIGDAGAHTDEAEESNELSQCHGECESPHGVTTPDLDDAGDLLTTTAGRVTGTGRVPNLRRTSQRRQRQPRDQRASWMTLSSTTSSMFGPLLNGNHLPPGQAFRQRGALGNVDRFVERLYNSQPGASQQTAGEALAVAEMPLAGQAGTAQRSQTFEPVSIHPFAVEEQTVGPLTPVVASMHAAPFNSNDNSNLDESSRGALQPHLLANKASKSTLSPGRSNSQPNLLSSFSDTDVGTPISSVVAPWHRQEHNSRPHTPDQHCRHHPHHRFSQSPSQISRVGPGGGYRNLSYDHSSTRRESVDPPSVTMTTQSFSTSSRHDRSRRPRPSPSQKQQQQHQQPKLKIQVGPRLKALSAPSQDSISIVLQYSSELIAQQLCLIEREMLSQVQWYELVDAGWTKKNAPTPSSSSKVSSAASSHREVTSRKSHRSSVASSIQINEVGLEASGGQEGSGVGGVGEGGGGVHDRDSVHGGVNTRSEGTVTPTPRASSAPMKSPSVEHHQQQQQQLQRTKVEEDNSIGIKRLVDRFNLTCQWVTSEIVRTKDLHQRVKVVEKFIRIAHTCYNHSNFSSLIQLMLGLQSHNVSRLNQTWARVRAQEMRIMEDLVEYTSPFHNWKHLRDDMKSIADEWGGSGSGGGGAASTSATTAAAAVAPTEKAPPTSGSTTTSSFFGKRRASKDGITAAIAAATALQHKGTPSSLSGGLASKVSSTIHQAKEKEAHKEKLVQQEKEATKASQPKGCIPFLEYIFFFFVCF</sequence>
<dbReference type="GO" id="GO:0005886">
    <property type="term" value="C:plasma membrane"/>
    <property type="evidence" value="ECO:0007669"/>
    <property type="project" value="TreeGrafter"/>
</dbReference>
<reference evidence="6" key="1">
    <citation type="journal article" date="2020" name="Fungal Divers.">
        <title>Resolving the Mortierellaceae phylogeny through synthesis of multi-gene phylogenetics and phylogenomics.</title>
        <authorList>
            <person name="Vandepol N."/>
            <person name="Liber J."/>
            <person name="Desiro A."/>
            <person name="Na H."/>
            <person name="Kennedy M."/>
            <person name="Barry K."/>
            <person name="Grigoriev I.V."/>
            <person name="Miller A.N."/>
            <person name="O'Donnell K."/>
            <person name="Stajich J.E."/>
            <person name="Bonito G."/>
        </authorList>
    </citation>
    <scope>NUCLEOTIDE SEQUENCE</scope>
    <source>
        <strain evidence="6">NRRL 28262</strain>
    </source>
</reference>
<dbReference type="SUPFAM" id="SSF48366">
    <property type="entry name" value="Ras GEF"/>
    <property type="match status" value="1"/>
</dbReference>
<dbReference type="SMART" id="SM00147">
    <property type="entry name" value="RasGEF"/>
    <property type="match status" value="1"/>
</dbReference>
<dbReference type="InterPro" id="IPR036964">
    <property type="entry name" value="RASGEF_cat_dom_sf"/>
</dbReference>
<feature type="compositionally biased region" description="Low complexity" evidence="3">
    <location>
        <begin position="823"/>
        <end position="832"/>
    </location>
</feature>
<feature type="compositionally biased region" description="Gly residues" evidence="3">
    <location>
        <begin position="881"/>
        <end position="904"/>
    </location>
</feature>
<feature type="compositionally biased region" description="Low complexity" evidence="3">
    <location>
        <begin position="1695"/>
        <end position="1705"/>
    </location>
</feature>
<dbReference type="EMBL" id="JAAAIL010000455">
    <property type="protein sequence ID" value="KAG0275628.1"/>
    <property type="molecule type" value="Genomic_DNA"/>
</dbReference>
<feature type="region of interest" description="Disordered" evidence="3">
    <location>
        <begin position="148"/>
        <end position="296"/>
    </location>
</feature>
<gene>
    <name evidence="6" type="ORF">BGZ95_008550</name>
</gene>
<feature type="compositionally biased region" description="Low complexity" evidence="3">
    <location>
        <begin position="615"/>
        <end position="627"/>
    </location>
</feature>
<feature type="region of interest" description="Disordered" evidence="3">
    <location>
        <begin position="1044"/>
        <end position="1118"/>
    </location>
</feature>
<feature type="compositionally biased region" description="Polar residues" evidence="3">
    <location>
        <begin position="1511"/>
        <end position="1524"/>
    </location>
</feature>
<feature type="domain" description="N-terminal Ras-GEF" evidence="5">
    <location>
        <begin position="297"/>
        <end position="417"/>
    </location>
</feature>
<feature type="compositionally biased region" description="Gly residues" evidence="3">
    <location>
        <begin position="1665"/>
        <end position="1674"/>
    </location>
</feature>
<feature type="region of interest" description="Disordered" evidence="3">
    <location>
        <begin position="1664"/>
        <end position="1705"/>
    </location>
</feature>
<feature type="region of interest" description="Disordered" evidence="3">
    <location>
        <begin position="510"/>
        <end position="789"/>
    </location>
</feature>
<feature type="region of interest" description="Disordered" evidence="3">
    <location>
        <begin position="881"/>
        <end position="923"/>
    </location>
</feature>
<dbReference type="InterPro" id="IPR008937">
    <property type="entry name" value="Ras-like_GEF"/>
</dbReference>
<feature type="compositionally biased region" description="Acidic residues" evidence="3">
    <location>
        <begin position="597"/>
        <end position="613"/>
    </location>
</feature>
<feature type="region of interest" description="Disordered" evidence="3">
    <location>
        <begin position="802"/>
        <end position="852"/>
    </location>
</feature>
<feature type="region of interest" description="Disordered" evidence="3">
    <location>
        <begin position="1"/>
        <end position="29"/>
    </location>
</feature>
<name>A0AAD4H7P2_9FUNG</name>
<dbReference type="Pfam" id="PF00617">
    <property type="entry name" value="RasGEF"/>
    <property type="match status" value="1"/>
</dbReference>
<feature type="region of interest" description="Disordered" evidence="3">
    <location>
        <begin position="1283"/>
        <end position="1383"/>
    </location>
</feature>
<dbReference type="SMART" id="SM00229">
    <property type="entry name" value="RasGEFN"/>
    <property type="match status" value="1"/>
</dbReference>
<dbReference type="PROSITE" id="PS50212">
    <property type="entry name" value="RASGEF_NTER"/>
    <property type="match status" value="1"/>
</dbReference>
<keyword evidence="7" id="KW-1185">Reference proteome</keyword>
<proteinExistence type="predicted"/>
<dbReference type="Pfam" id="PF00618">
    <property type="entry name" value="RasGEF_N"/>
    <property type="match status" value="1"/>
</dbReference>
<dbReference type="Gene3D" id="1.10.840.10">
    <property type="entry name" value="Ras guanine-nucleotide exchange factors catalytic domain"/>
    <property type="match status" value="2"/>
</dbReference>
<evidence type="ECO:0000256" key="2">
    <source>
        <dbReference type="PROSITE-ProRule" id="PRU00168"/>
    </source>
</evidence>
<feature type="compositionally biased region" description="Low complexity" evidence="3">
    <location>
        <begin position="1078"/>
        <end position="1093"/>
    </location>
</feature>
<feature type="compositionally biased region" description="Low complexity" evidence="3">
    <location>
        <begin position="166"/>
        <end position="175"/>
    </location>
</feature>
<feature type="compositionally biased region" description="Low complexity" evidence="3">
    <location>
        <begin position="194"/>
        <end position="203"/>
    </location>
</feature>
<dbReference type="PANTHER" id="PTHR23113:SF363">
    <property type="entry name" value="PROTEIN SON OF SEVENLESS"/>
    <property type="match status" value="1"/>
</dbReference>
<dbReference type="CDD" id="cd06224">
    <property type="entry name" value="REM"/>
    <property type="match status" value="1"/>
</dbReference>
<dbReference type="GO" id="GO:0005085">
    <property type="term" value="F:guanyl-nucleotide exchange factor activity"/>
    <property type="evidence" value="ECO:0007669"/>
    <property type="project" value="UniProtKB-KW"/>
</dbReference>
<feature type="compositionally biased region" description="Low complexity" evidence="3">
    <location>
        <begin position="1443"/>
        <end position="1453"/>
    </location>
</feature>
<feature type="region of interest" description="Disordered" evidence="3">
    <location>
        <begin position="1437"/>
        <end position="1550"/>
    </location>
</feature>
<evidence type="ECO:0000313" key="6">
    <source>
        <dbReference type="EMBL" id="KAG0275628.1"/>
    </source>
</evidence>
<evidence type="ECO:0000313" key="7">
    <source>
        <dbReference type="Proteomes" id="UP001194580"/>
    </source>
</evidence>
<feature type="compositionally biased region" description="Low complexity" evidence="3">
    <location>
        <begin position="579"/>
        <end position="596"/>
    </location>
</feature>
<organism evidence="6 7">
    <name type="scientific">Linnemannia exigua</name>
    <dbReference type="NCBI Taxonomy" id="604196"/>
    <lineage>
        <taxon>Eukaryota</taxon>
        <taxon>Fungi</taxon>
        <taxon>Fungi incertae sedis</taxon>
        <taxon>Mucoromycota</taxon>
        <taxon>Mortierellomycotina</taxon>
        <taxon>Mortierellomycetes</taxon>
        <taxon>Mortierellales</taxon>
        <taxon>Mortierellaceae</taxon>
        <taxon>Linnemannia</taxon>
    </lineage>
</organism>
<feature type="compositionally biased region" description="Polar residues" evidence="3">
    <location>
        <begin position="913"/>
        <end position="923"/>
    </location>
</feature>
<feature type="compositionally biased region" description="Basic and acidic residues" evidence="3">
    <location>
        <begin position="437"/>
        <end position="446"/>
    </location>
</feature>
<comment type="caution">
    <text evidence="6">The sequence shown here is derived from an EMBL/GenBank/DDBJ whole genome shotgun (WGS) entry which is preliminary data.</text>
</comment>
<feature type="compositionally biased region" description="Basic and acidic residues" evidence="3">
    <location>
        <begin position="1284"/>
        <end position="1298"/>
    </location>
</feature>
<feature type="compositionally biased region" description="Low complexity" evidence="3">
    <location>
        <begin position="275"/>
        <end position="292"/>
    </location>
</feature>
<feature type="compositionally biased region" description="Low complexity" evidence="3">
    <location>
        <begin position="676"/>
        <end position="689"/>
    </location>
</feature>
<dbReference type="InterPro" id="IPR001895">
    <property type="entry name" value="RASGEF_cat_dom"/>
</dbReference>
<feature type="compositionally biased region" description="Polar residues" evidence="3">
    <location>
        <begin position="8"/>
        <end position="19"/>
    </location>
</feature>
<feature type="domain" description="Ras-GEF" evidence="4">
    <location>
        <begin position="1519"/>
        <end position="1755"/>
    </location>
</feature>
<dbReference type="InterPro" id="IPR023578">
    <property type="entry name" value="Ras_GEF_dom_sf"/>
</dbReference>
<feature type="compositionally biased region" description="Polar residues" evidence="3">
    <location>
        <begin position="215"/>
        <end position="233"/>
    </location>
</feature>
<dbReference type="Proteomes" id="UP001194580">
    <property type="component" value="Unassembled WGS sequence"/>
</dbReference>
<dbReference type="PANTHER" id="PTHR23113">
    <property type="entry name" value="GUANINE NUCLEOTIDE EXCHANGE FACTOR"/>
    <property type="match status" value="1"/>
</dbReference>
<dbReference type="PROSITE" id="PS50009">
    <property type="entry name" value="RASGEF_CAT"/>
    <property type="match status" value="1"/>
</dbReference>
<feature type="compositionally biased region" description="Low complexity" evidence="3">
    <location>
        <begin position="1366"/>
        <end position="1376"/>
    </location>
</feature>
<feature type="compositionally biased region" description="Low complexity" evidence="3">
    <location>
        <begin position="454"/>
        <end position="467"/>
    </location>
</feature>
<feature type="compositionally biased region" description="Acidic residues" evidence="3">
    <location>
        <begin position="565"/>
        <end position="578"/>
    </location>
</feature>
<feature type="compositionally biased region" description="Acidic residues" evidence="3">
    <location>
        <begin position="519"/>
        <end position="534"/>
    </location>
</feature>
<evidence type="ECO:0000256" key="3">
    <source>
        <dbReference type="SAM" id="MobiDB-lite"/>
    </source>
</evidence>
<feature type="region of interest" description="Disordered" evidence="3">
    <location>
        <begin position="1248"/>
        <end position="1270"/>
    </location>
</feature>
<dbReference type="InterPro" id="IPR000651">
    <property type="entry name" value="Ras-like_Gua-exchang_fac_N"/>
</dbReference>
<feature type="region of interest" description="Disordered" evidence="3">
    <location>
        <begin position="437"/>
        <end position="487"/>
    </location>
</feature>
<keyword evidence="1 2" id="KW-0344">Guanine-nucleotide releasing factor</keyword>
<accession>A0AAD4H7P2</accession>
<evidence type="ECO:0000259" key="5">
    <source>
        <dbReference type="PROSITE" id="PS50212"/>
    </source>
</evidence>
<feature type="compositionally biased region" description="Gly residues" evidence="3">
    <location>
        <begin position="1484"/>
        <end position="1499"/>
    </location>
</feature>
<dbReference type="Gene3D" id="1.20.870.10">
    <property type="entry name" value="Son of sevenless (SoS) protein Chain: S domain 1"/>
    <property type="match status" value="1"/>
</dbReference>
<feature type="compositionally biased region" description="Pro residues" evidence="3">
    <location>
        <begin position="753"/>
        <end position="763"/>
    </location>
</feature>
<evidence type="ECO:0000259" key="4">
    <source>
        <dbReference type="PROSITE" id="PS50009"/>
    </source>
</evidence>
<protein>
    <recommendedName>
        <fullName evidence="8">Ras GEF</fullName>
    </recommendedName>
</protein>
<dbReference type="GO" id="GO:0007265">
    <property type="term" value="P:Ras protein signal transduction"/>
    <property type="evidence" value="ECO:0007669"/>
    <property type="project" value="TreeGrafter"/>
</dbReference>